<keyword evidence="3" id="KW-1185">Reference proteome</keyword>
<evidence type="ECO:0000313" key="2">
    <source>
        <dbReference type="EMBL" id="KAK8856788.1"/>
    </source>
</evidence>
<accession>A0ABR2I3V7</accession>
<name>A0ABR2I3V7_9PEZI</name>
<keyword evidence="1" id="KW-0732">Signal</keyword>
<organism evidence="2 3">
    <name type="scientific">Apiospora arundinis</name>
    <dbReference type="NCBI Taxonomy" id="335852"/>
    <lineage>
        <taxon>Eukaryota</taxon>
        <taxon>Fungi</taxon>
        <taxon>Dikarya</taxon>
        <taxon>Ascomycota</taxon>
        <taxon>Pezizomycotina</taxon>
        <taxon>Sordariomycetes</taxon>
        <taxon>Xylariomycetidae</taxon>
        <taxon>Amphisphaeriales</taxon>
        <taxon>Apiosporaceae</taxon>
        <taxon>Apiospora</taxon>
    </lineage>
</organism>
<dbReference type="EMBL" id="JAPCWZ010000007">
    <property type="protein sequence ID" value="KAK8856788.1"/>
    <property type="molecule type" value="Genomic_DNA"/>
</dbReference>
<dbReference type="Proteomes" id="UP001390339">
    <property type="component" value="Unassembled WGS sequence"/>
</dbReference>
<proteinExistence type="predicted"/>
<feature type="chain" id="PRO_5047285875" evidence="1">
    <location>
        <begin position="22"/>
        <end position="260"/>
    </location>
</feature>
<reference evidence="2 3" key="1">
    <citation type="journal article" date="2024" name="IMA Fungus">
        <title>Apiospora arundinis, a panoply of carbohydrate-active enzymes and secondary metabolites.</title>
        <authorList>
            <person name="Sorensen T."/>
            <person name="Petersen C."/>
            <person name="Muurmann A.T."/>
            <person name="Christiansen J.V."/>
            <person name="Brundto M.L."/>
            <person name="Overgaard C.K."/>
            <person name="Boysen A.T."/>
            <person name="Wollenberg R.D."/>
            <person name="Larsen T.O."/>
            <person name="Sorensen J.L."/>
            <person name="Nielsen K.L."/>
            <person name="Sondergaard T.E."/>
        </authorList>
    </citation>
    <scope>NUCLEOTIDE SEQUENCE [LARGE SCALE GENOMIC DNA]</scope>
    <source>
        <strain evidence="2 3">AAU 773</strain>
    </source>
</reference>
<sequence>MANLITFYFLFHVFLVQFSIASVQNFTSPPTPNATCLYNWCKFDGLGGKVYGWWDSLDPENFEDHFLNPQAAIPTFTATIVTVIKTSTNVTSVHTVMPPGWVAPPTNAEGTRIQTVIYTSADVVQTTILAYPTVSIRWPESYLYSSWMEYPASEATGVSCNTWNTPTTVAITAPTPQFTSGSEFNYWKGMYGDTKTLSDPRGLFVAPVTVVGFHAWPLLQFRFLFSDQPALHNCTDVPGGPAWGGFVTQWAVATATSYMD</sequence>
<evidence type="ECO:0000313" key="3">
    <source>
        <dbReference type="Proteomes" id="UP001390339"/>
    </source>
</evidence>
<protein>
    <submittedName>
        <fullName evidence="2">Uncharacterized protein</fullName>
    </submittedName>
</protein>
<gene>
    <name evidence="2" type="ORF">PGQ11_012700</name>
</gene>
<comment type="caution">
    <text evidence="2">The sequence shown here is derived from an EMBL/GenBank/DDBJ whole genome shotgun (WGS) entry which is preliminary data.</text>
</comment>
<feature type="signal peptide" evidence="1">
    <location>
        <begin position="1"/>
        <end position="21"/>
    </location>
</feature>
<evidence type="ECO:0000256" key="1">
    <source>
        <dbReference type="SAM" id="SignalP"/>
    </source>
</evidence>